<name>A0A1H7G7T6_9FIRM</name>
<dbReference type="RefSeq" id="WP_074789143.1">
    <property type="nucleotide sequence ID" value="NZ_FNZX01000004.1"/>
</dbReference>
<reference evidence="2" key="1">
    <citation type="submission" date="2016-10" db="EMBL/GenBank/DDBJ databases">
        <authorList>
            <person name="Varghese N."/>
        </authorList>
    </citation>
    <scope>NUCLEOTIDE SEQUENCE [LARGE SCALE GENOMIC DNA]</scope>
    <source>
        <strain evidence="2">ACV-9</strain>
    </source>
</reference>
<keyword evidence="2" id="KW-1185">Reference proteome</keyword>
<organism evidence="1 2">
    <name type="scientific">Pseudobutyrivibrio ruminis</name>
    <dbReference type="NCBI Taxonomy" id="46206"/>
    <lineage>
        <taxon>Bacteria</taxon>
        <taxon>Bacillati</taxon>
        <taxon>Bacillota</taxon>
        <taxon>Clostridia</taxon>
        <taxon>Lachnospirales</taxon>
        <taxon>Lachnospiraceae</taxon>
        <taxon>Pseudobutyrivibrio</taxon>
    </lineage>
</organism>
<evidence type="ECO:0000313" key="1">
    <source>
        <dbReference type="EMBL" id="SEK34201.1"/>
    </source>
</evidence>
<gene>
    <name evidence="1" type="ORF">SAMN02910377_00660</name>
</gene>
<dbReference type="EMBL" id="FNZX01000004">
    <property type="protein sequence ID" value="SEK34201.1"/>
    <property type="molecule type" value="Genomic_DNA"/>
</dbReference>
<dbReference type="AlphaFoldDB" id="A0A1H7G7T6"/>
<proteinExistence type="predicted"/>
<protein>
    <submittedName>
        <fullName evidence="1">Uncharacterized protein</fullName>
    </submittedName>
</protein>
<sequence length="210" mass="25117">MKHFEYVTKEQARPYREVFRGIIQNLQKNIKGDFTFQYKFIGSSSRNMITFDPTTNIGFDFDINLEMNYTSDDFTAEELRTTIFNQLQQFAKKNGYKIENGTRVITLKKVSTKTSKIQFSCDIAVVNNYTDDEGYERQEYIRFNKNHTTYTWEQQTSPYDLDYMIDAIKENDMWQDVRVLYLYKKNTNTDIHKKSRSLYAETIKEIYDLL</sequence>
<dbReference type="Proteomes" id="UP000182321">
    <property type="component" value="Unassembled WGS sequence"/>
</dbReference>
<evidence type="ECO:0000313" key="2">
    <source>
        <dbReference type="Proteomes" id="UP000182321"/>
    </source>
</evidence>
<accession>A0A1H7G7T6</accession>